<evidence type="ECO:0000256" key="3">
    <source>
        <dbReference type="PIRNR" id="PIRNR001365"/>
    </source>
</evidence>
<dbReference type="Gene3D" id="3.20.20.70">
    <property type="entry name" value="Aldolase class I"/>
    <property type="match status" value="1"/>
</dbReference>
<evidence type="ECO:0000256" key="5">
    <source>
        <dbReference type="PIRSR" id="PIRSR001365-2"/>
    </source>
</evidence>
<dbReference type="AlphaFoldDB" id="A0A7V4WMC4"/>
<dbReference type="GO" id="GO:0008747">
    <property type="term" value="F:N-acetylneuraminate lyase activity"/>
    <property type="evidence" value="ECO:0007669"/>
    <property type="project" value="TreeGrafter"/>
</dbReference>
<reference evidence="6" key="1">
    <citation type="journal article" date="2020" name="mSystems">
        <title>Genome- and Community-Level Interaction Insights into Carbon Utilization and Element Cycling Functions of Hydrothermarchaeota in Hydrothermal Sediment.</title>
        <authorList>
            <person name="Zhou Z."/>
            <person name="Liu Y."/>
            <person name="Xu W."/>
            <person name="Pan J."/>
            <person name="Luo Z.H."/>
            <person name="Li M."/>
        </authorList>
    </citation>
    <scope>NUCLEOTIDE SEQUENCE [LARGE SCALE GENOMIC DNA]</scope>
    <source>
        <strain evidence="6">SpSt-82</strain>
    </source>
</reference>
<dbReference type="PROSITE" id="PS00666">
    <property type="entry name" value="DHDPS_2"/>
    <property type="match status" value="1"/>
</dbReference>
<comment type="caution">
    <text evidence="6">The sequence shown here is derived from an EMBL/GenBank/DDBJ whole genome shotgun (WGS) entry which is preliminary data.</text>
</comment>
<keyword evidence="1 3" id="KW-0456">Lyase</keyword>
<dbReference type="Pfam" id="PF00701">
    <property type="entry name" value="DHDPS"/>
    <property type="match status" value="1"/>
</dbReference>
<name>A0A7V4WMC4_9BACT</name>
<dbReference type="EMBL" id="DTIY01000085">
    <property type="protein sequence ID" value="HGY40293.1"/>
    <property type="molecule type" value="Genomic_DNA"/>
</dbReference>
<dbReference type="InterPro" id="IPR013785">
    <property type="entry name" value="Aldolase_TIM"/>
</dbReference>
<protein>
    <submittedName>
        <fullName evidence="6">Dihydrodipicolinate synthase family protein</fullName>
    </submittedName>
</protein>
<feature type="active site" description="Schiff-base intermediate with substrate" evidence="4">
    <location>
        <position position="162"/>
    </location>
</feature>
<organism evidence="6">
    <name type="scientific">Candidatus Caldatribacterium saccharofermentans</name>
    <dbReference type="NCBI Taxonomy" id="1454753"/>
    <lineage>
        <taxon>Bacteria</taxon>
        <taxon>Pseudomonadati</taxon>
        <taxon>Atribacterota</taxon>
        <taxon>Atribacteria</taxon>
        <taxon>Atribacterales</taxon>
        <taxon>Candidatus Caldatribacteriaceae</taxon>
        <taxon>Candidatus Caldatribacterium</taxon>
    </lineage>
</organism>
<dbReference type="GO" id="GO:0005829">
    <property type="term" value="C:cytosol"/>
    <property type="evidence" value="ECO:0007669"/>
    <property type="project" value="TreeGrafter"/>
</dbReference>
<evidence type="ECO:0000256" key="1">
    <source>
        <dbReference type="ARBA" id="ARBA00023239"/>
    </source>
</evidence>
<keyword evidence="2" id="KW-0704">Schiff base</keyword>
<accession>A0A7V4WMC4</accession>
<dbReference type="PIRSF" id="PIRSF001365">
    <property type="entry name" value="DHDPS"/>
    <property type="match status" value="1"/>
</dbReference>
<comment type="similarity">
    <text evidence="3">Belongs to the DapA family.</text>
</comment>
<dbReference type="SMART" id="SM01130">
    <property type="entry name" value="DHDPS"/>
    <property type="match status" value="1"/>
</dbReference>
<dbReference type="PRINTS" id="PR00146">
    <property type="entry name" value="DHPICSNTHASE"/>
</dbReference>
<dbReference type="CDD" id="cd00408">
    <property type="entry name" value="DHDPS-like"/>
    <property type="match status" value="1"/>
</dbReference>
<dbReference type="PANTHER" id="PTHR42849:SF1">
    <property type="entry name" value="N-ACETYLNEURAMINATE LYASE"/>
    <property type="match status" value="1"/>
</dbReference>
<feature type="active site" description="Proton donor/acceptor" evidence="4">
    <location>
        <position position="134"/>
    </location>
</feature>
<dbReference type="PANTHER" id="PTHR42849">
    <property type="entry name" value="N-ACETYLNEURAMINATE LYASE"/>
    <property type="match status" value="1"/>
</dbReference>
<dbReference type="SUPFAM" id="SSF51569">
    <property type="entry name" value="Aldolase"/>
    <property type="match status" value="1"/>
</dbReference>
<evidence type="ECO:0000256" key="2">
    <source>
        <dbReference type="ARBA" id="ARBA00023270"/>
    </source>
</evidence>
<gene>
    <name evidence="6" type="ORF">ENW11_10885</name>
</gene>
<dbReference type="InterPro" id="IPR002220">
    <property type="entry name" value="DapA-like"/>
</dbReference>
<dbReference type="InterPro" id="IPR020625">
    <property type="entry name" value="Schiff_base-form_aldolases_AS"/>
</dbReference>
<proteinExistence type="inferred from homology"/>
<evidence type="ECO:0000256" key="4">
    <source>
        <dbReference type="PIRSR" id="PIRSR001365-1"/>
    </source>
</evidence>
<feature type="binding site" evidence="5">
    <location>
        <position position="204"/>
    </location>
    <ligand>
        <name>pyruvate</name>
        <dbReference type="ChEBI" id="CHEBI:15361"/>
    </ligand>
</feature>
<dbReference type="GO" id="GO:0019262">
    <property type="term" value="P:N-acetylneuraminate catabolic process"/>
    <property type="evidence" value="ECO:0007669"/>
    <property type="project" value="TreeGrafter"/>
</dbReference>
<evidence type="ECO:0000313" key="6">
    <source>
        <dbReference type="EMBL" id="HGY40293.1"/>
    </source>
</evidence>
<sequence length="299" mass="33171">MNIAGVIVPMVTPLNYDETVDMVALQACLKWVLQSGVQGILVGGSMGEYPNLDERERIKALEKTCETVEARTILIANISDTTERKVLHNMSLVRDFPVHAYIVTPPFYFTHSQQELQGFFLRIADQADRPVFLYNIPEFVGNKLSAAFVLSLAQHPQIAGIKDSSGDFAQLSTIVFERPENFLVFQGDTEASLPALLLGCDGLISGLSNVLPDKFVQLFSLVRAQNIEEARMLQKFINQVNRVFAQYGFLAATKYALSSLGLCLPYVTKPFLEISEEGKKAIRKVLRVCMGDEAGEGRC</sequence>